<sequence length="82" mass="9618">MEDAQPLTLSNAETLAPQEIYKTKSKIDKNEIQLKSGIIISKDELDRSEKQRLRRSKKRKIHNRLKENSEKKKKISTNNINK</sequence>
<dbReference type="GO" id="GO:0032040">
    <property type="term" value="C:small-subunit processome"/>
    <property type="evidence" value="ECO:0007669"/>
    <property type="project" value="TreeGrafter"/>
</dbReference>
<keyword evidence="9" id="KW-1185">Reference proteome</keyword>
<dbReference type="InterPro" id="IPR012173">
    <property type="entry name" value="Mpp10"/>
</dbReference>
<evidence type="ECO:0000256" key="5">
    <source>
        <dbReference type="ARBA" id="ARBA00023274"/>
    </source>
</evidence>
<reference evidence="8" key="1">
    <citation type="submission" date="2023-04" db="EMBL/GenBank/DDBJ databases">
        <title>Candida boidinii NBRC 10035.</title>
        <authorList>
            <person name="Ichikawa N."/>
            <person name="Sato H."/>
            <person name="Tonouchi N."/>
        </authorList>
    </citation>
    <scope>NUCLEOTIDE SEQUENCE</scope>
    <source>
        <strain evidence="8">NBRC 10035</strain>
    </source>
</reference>
<proteinExistence type="inferred from homology"/>
<dbReference type="GO" id="GO:0005732">
    <property type="term" value="C:sno(s)RNA-containing ribonucleoprotein complex"/>
    <property type="evidence" value="ECO:0007669"/>
    <property type="project" value="InterPro"/>
</dbReference>
<comment type="subcellular location">
    <subcellularLocation>
        <location evidence="1">Nucleus</location>
        <location evidence="1">Nucleolus</location>
    </subcellularLocation>
</comment>
<evidence type="ECO:0000256" key="7">
    <source>
        <dbReference type="SAM" id="MobiDB-lite"/>
    </source>
</evidence>
<accession>A0A9W6T765</accession>
<dbReference type="AlphaFoldDB" id="A0A9W6T765"/>
<dbReference type="GO" id="GO:0034457">
    <property type="term" value="C:Mpp10 complex"/>
    <property type="evidence" value="ECO:0007669"/>
    <property type="project" value="InterPro"/>
</dbReference>
<feature type="compositionally biased region" description="Basic residues" evidence="7">
    <location>
        <begin position="52"/>
        <end position="63"/>
    </location>
</feature>
<dbReference type="PANTHER" id="PTHR17039">
    <property type="entry name" value="U3 SMALL NUCLEOLAR RIBONUCLEOPROTEIN PROTEIN MPP10"/>
    <property type="match status" value="1"/>
</dbReference>
<comment type="similarity">
    <text evidence="6">Belongs to the MPP10 family.</text>
</comment>
<keyword evidence="4" id="KW-0539">Nucleus</keyword>
<dbReference type="GO" id="GO:0006364">
    <property type="term" value="P:rRNA processing"/>
    <property type="evidence" value="ECO:0007669"/>
    <property type="project" value="UniProtKB-KW"/>
</dbReference>
<evidence type="ECO:0000256" key="1">
    <source>
        <dbReference type="ARBA" id="ARBA00004604"/>
    </source>
</evidence>
<evidence type="ECO:0000256" key="3">
    <source>
        <dbReference type="ARBA" id="ARBA00022552"/>
    </source>
</evidence>
<organism evidence="8 9">
    <name type="scientific">Candida boidinii</name>
    <name type="common">Yeast</name>
    <dbReference type="NCBI Taxonomy" id="5477"/>
    <lineage>
        <taxon>Eukaryota</taxon>
        <taxon>Fungi</taxon>
        <taxon>Dikarya</taxon>
        <taxon>Ascomycota</taxon>
        <taxon>Saccharomycotina</taxon>
        <taxon>Pichiomycetes</taxon>
        <taxon>Pichiales</taxon>
        <taxon>Pichiaceae</taxon>
        <taxon>Ogataea</taxon>
        <taxon>Ogataea/Candida clade</taxon>
    </lineage>
</organism>
<keyword evidence="3" id="KW-0698">rRNA processing</keyword>
<feature type="region of interest" description="Disordered" evidence="7">
    <location>
        <begin position="47"/>
        <end position="82"/>
    </location>
</feature>
<gene>
    <name evidence="8" type="ORF">Cboi02_000623600</name>
</gene>
<name>A0A9W6T765_CANBO</name>
<evidence type="ECO:0000256" key="2">
    <source>
        <dbReference type="ARBA" id="ARBA00022517"/>
    </source>
</evidence>
<keyword evidence="5" id="KW-0687">Ribonucleoprotein</keyword>
<evidence type="ECO:0000256" key="6">
    <source>
        <dbReference type="ARBA" id="ARBA00029455"/>
    </source>
</evidence>
<dbReference type="Pfam" id="PF04006">
    <property type="entry name" value="Mpp10"/>
    <property type="match status" value="1"/>
</dbReference>
<dbReference type="EMBL" id="BSXN01003715">
    <property type="protein sequence ID" value="GME79826.1"/>
    <property type="molecule type" value="Genomic_DNA"/>
</dbReference>
<protein>
    <submittedName>
        <fullName evidence="8">Unnamed protein product</fullName>
    </submittedName>
</protein>
<keyword evidence="2" id="KW-0690">Ribosome biogenesis</keyword>
<evidence type="ECO:0000313" key="9">
    <source>
        <dbReference type="Proteomes" id="UP001165120"/>
    </source>
</evidence>
<evidence type="ECO:0000313" key="8">
    <source>
        <dbReference type="EMBL" id="GME79826.1"/>
    </source>
</evidence>
<dbReference type="PANTHER" id="PTHR17039:SF0">
    <property type="entry name" value="U3 SMALL NUCLEOLAR RIBONUCLEOPROTEIN PROTEIN MPP10"/>
    <property type="match status" value="1"/>
</dbReference>
<evidence type="ECO:0000256" key="4">
    <source>
        <dbReference type="ARBA" id="ARBA00023242"/>
    </source>
</evidence>
<dbReference type="Proteomes" id="UP001165120">
    <property type="component" value="Unassembled WGS sequence"/>
</dbReference>
<comment type="caution">
    <text evidence="8">The sequence shown here is derived from an EMBL/GenBank/DDBJ whole genome shotgun (WGS) entry which is preliminary data.</text>
</comment>